<dbReference type="EMBL" id="CAMXCT030004265">
    <property type="protein sequence ID" value="CAL4795696.1"/>
    <property type="molecule type" value="Genomic_DNA"/>
</dbReference>
<dbReference type="PANTHER" id="PTHR24353:SF37">
    <property type="entry name" value="CAMP-DEPENDENT PROTEIN KINASE CATALYTIC SUBUNIT PRKX"/>
    <property type="match status" value="1"/>
</dbReference>
<organism evidence="15">
    <name type="scientific">Cladocopium goreaui</name>
    <dbReference type="NCBI Taxonomy" id="2562237"/>
    <lineage>
        <taxon>Eukaryota</taxon>
        <taxon>Sar</taxon>
        <taxon>Alveolata</taxon>
        <taxon>Dinophyceae</taxon>
        <taxon>Suessiales</taxon>
        <taxon>Symbiodiniaceae</taxon>
        <taxon>Cladocopium</taxon>
    </lineage>
</organism>
<dbReference type="InterPro" id="IPR008271">
    <property type="entry name" value="Ser/Thr_kinase_AS"/>
</dbReference>
<evidence type="ECO:0000256" key="10">
    <source>
        <dbReference type="ARBA" id="ARBA00022842"/>
    </source>
</evidence>
<dbReference type="EMBL" id="CAMXCT020004265">
    <property type="protein sequence ID" value="CAL1161759.1"/>
    <property type="molecule type" value="Genomic_DNA"/>
</dbReference>
<name>A0A9P1GFG1_9DINO</name>
<dbReference type="InterPro" id="IPR000595">
    <property type="entry name" value="cNMP-bd_dom"/>
</dbReference>
<keyword evidence="2" id="KW-0963">Cytoplasm</keyword>
<dbReference type="AlphaFoldDB" id="A0A9P1GFG1"/>
<comment type="cofactor">
    <cofactor evidence="1">
        <name>Mg(2+)</name>
        <dbReference type="ChEBI" id="CHEBI:18420"/>
    </cofactor>
</comment>
<evidence type="ECO:0000256" key="12">
    <source>
        <dbReference type="ARBA" id="ARBA00024113"/>
    </source>
</evidence>
<feature type="domain" description="Cyclic nucleotide-binding" evidence="14">
    <location>
        <begin position="201"/>
        <end position="331"/>
    </location>
</feature>
<dbReference type="Gene3D" id="3.30.200.20">
    <property type="entry name" value="Phosphorylase Kinase, domain 1"/>
    <property type="match status" value="1"/>
</dbReference>
<dbReference type="PANTHER" id="PTHR24353">
    <property type="entry name" value="CYCLIC NUCLEOTIDE-DEPENDENT PROTEIN KINASE"/>
    <property type="match status" value="1"/>
</dbReference>
<protein>
    <recommendedName>
        <fullName evidence="12">cGMP-dependent protein kinase</fullName>
    </recommendedName>
</protein>
<dbReference type="InterPro" id="IPR018490">
    <property type="entry name" value="cNMP-bd_dom_sf"/>
</dbReference>
<feature type="domain" description="Cyclic nucleotide-binding" evidence="14">
    <location>
        <begin position="334"/>
        <end position="445"/>
    </location>
</feature>
<dbReference type="InterPro" id="IPR011009">
    <property type="entry name" value="Kinase-like_dom_sf"/>
</dbReference>
<dbReference type="EMBL" id="CAMXCT010004265">
    <property type="protein sequence ID" value="CAI4008384.1"/>
    <property type="molecule type" value="Genomic_DNA"/>
</dbReference>
<dbReference type="Pfam" id="PF00069">
    <property type="entry name" value="Pkinase"/>
    <property type="match status" value="1"/>
</dbReference>
<feature type="domain" description="Protein kinase" evidence="13">
    <location>
        <begin position="482"/>
        <end position="655"/>
    </location>
</feature>
<dbReference type="PROSITE" id="PS00108">
    <property type="entry name" value="PROTEIN_KINASE_ST"/>
    <property type="match status" value="1"/>
</dbReference>
<dbReference type="PROSITE" id="PS00889">
    <property type="entry name" value="CNMP_BINDING_2"/>
    <property type="match status" value="3"/>
</dbReference>
<dbReference type="Pfam" id="PF00027">
    <property type="entry name" value="cNMP_binding"/>
    <property type="match status" value="3"/>
</dbReference>
<dbReference type="InterPro" id="IPR000719">
    <property type="entry name" value="Prot_kinase_dom"/>
</dbReference>
<dbReference type="Gene3D" id="2.60.120.10">
    <property type="entry name" value="Jelly Rolls"/>
    <property type="match status" value="3"/>
</dbReference>
<keyword evidence="7" id="KW-0547">Nucleotide-binding</keyword>
<dbReference type="OrthoDB" id="1730074at2759"/>
<keyword evidence="4" id="KW-0140">cGMP</keyword>
<keyword evidence="9" id="KW-0067">ATP-binding</keyword>
<evidence type="ECO:0000256" key="4">
    <source>
        <dbReference type="ARBA" id="ARBA00022535"/>
    </source>
</evidence>
<dbReference type="PROSITE" id="PS00888">
    <property type="entry name" value="CNMP_BINDING_1"/>
    <property type="match status" value="2"/>
</dbReference>
<evidence type="ECO:0000256" key="5">
    <source>
        <dbReference type="ARBA" id="ARBA00022679"/>
    </source>
</evidence>
<keyword evidence="8 17" id="KW-0418">Kinase</keyword>
<accession>A0A9P1GFG1</accession>
<evidence type="ECO:0000259" key="13">
    <source>
        <dbReference type="PROSITE" id="PS50011"/>
    </source>
</evidence>
<keyword evidence="10" id="KW-0460">Magnesium</keyword>
<dbReference type="GO" id="GO:0030553">
    <property type="term" value="F:cGMP binding"/>
    <property type="evidence" value="ECO:0007669"/>
    <property type="project" value="UniProtKB-KW"/>
</dbReference>
<dbReference type="InterPro" id="IPR018488">
    <property type="entry name" value="cNMP-bd_CS"/>
</dbReference>
<keyword evidence="18" id="KW-1185">Reference proteome</keyword>
<dbReference type="Proteomes" id="UP001152797">
    <property type="component" value="Unassembled WGS sequence"/>
</dbReference>
<dbReference type="Gene3D" id="1.10.510.10">
    <property type="entry name" value="Transferase(Phosphotransferase) domain 1"/>
    <property type="match status" value="1"/>
</dbReference>
<evidence type="ECO:0000313" key="16">
    <source>
        <dbReference type="EMBL" id="CAL1161759.1"/>
    </source>
</evidence>
<dbReference type="PRINTS" id="PR00103">
    <property type="entry name" value="CAMPKINASE"/>
</dbReference>
<evidence type="ECO:0000256" key="6">
    <source>
        <dbReference type="ARBA" id="ARBA00022723"/>
    </source>
</evidence>
<keyword evidence="3" id="KW-0723">Serine/threonine-protein kinase</keyword>
<dbReference type="InterPro" id="IPR014710">
    <property type="entry name" value="RmlC-like_jellyroll"/>
</dbReference>
<evidence type="ECO:0000256" key="1">
    <source>
        <dbReference type="ARBA" id="ARBA00001946"/>
    </source>
</evidence>
<feature type="domain" description="Cyclic nucleotide-binding" evidence="14">
    <location>
        <begin position="49"/>
        <end position="151"/>
    </location>
</feature>
<comment type="caution">
    <text evidence="15">The sequence shown here is derived from an EMBL/GenBank/DDBJ whole genome shotgun (WGS) entry which is preliminary data.</text>
</comment>
<keyword evidence="6" id="KW-0479">Metal-binding</keyword>
<reference evidence="15" key="1">
    <citation type="submission" date="2022-10" db="EMBL/GenBank/DDBJ databases">
        <authorList>
            <person name="Chen Y."/>
            <person name="Dougan E. K."/>
            <person name="Chan C."/>
            <person name="Rhodes N."/>
            <person name="Thang M."/>
        </authorList>
    </citation>
    <scope>NUCLEOTIDE SEQUENCE</scope>
</reference>
<feature type="non-terminal residue" evidence="15">
    <location>
        <position position="1"/>
    </location>
</feature>
<evidence type="ECO:0000313" key="18">
    <source>
        <dbReference type="Proteomes" id="UP001152797"/>
    </source>
</evidence>
<evidence type="ECO:0000313" key="17">
    <source>
        <dbReference type="EMBL" id="CAL4795696.1"/>
    </source>
</evidence>
<evidence type="ECO:0000256" key="8">
    <source>
        <dbReference type="ARBA" id="ARBA00022777"/>
    </source>
</evidence>
<evidence type="ECO:0000256" key="11">
    <source>
        <dbReference type="ARBA" id="ARBA00022992"/>
    </source>
</evidence>
<dbReference type="GO" id="GO:0005524">
    <property type="term" value="F:ATP binding"/>
    <property type="evidence" value="ECO:0007669"/>
    <property type="project" value="UniProtKB-KW"/>
</dbReference>
<evidence type="ECO:0000313" key="15">
    <source>
        <dbReference type="EMBL" id="CAI4008384.1"/>
    </source>
</evidence>
<reference evidence="16" key="2">
    <citation type="submission" date="2024-04" db="EMBL/GenBank/DDBJ databases">
        <authorList>
            <person name="Chen Y."/>
            <person name="Shah S."/>
            <person name="Dougan E. K."/>
            <person name="Thang M."/>
            <person name="Chan C."/>
        </authorList>
    </citation>
    <scope>NUCLEOTIDE SEQUENCE [LARGE SCALE GENOMIC DNA]</scope>
</reference>
<keyword evidence="11" id="KW-0142">cGMP-binding</keyword>
<evidence type="ECO:0000256" key="2">
    <source>
        <dbReference type="ARBA" id="ARBA00022490"/>
    </source>
</evidence>
<gene>
    <name evidence="15" type="ORF">C1SCF055_LOCUS33832</name>
</gene>
<proteinExistence type="predicted"/>
<dbReference type="SMART" id="SM00220">
    <property type="entry name" value="S_TKc"/>
    <property type="match status" value="1"/>
</dbReference>
<evidence type="ECO:0000259" key="14">
    <source>
        <dbReference type="PROSITE" id="PS50042"/>
    </source>
</evidence>
<evidence type="ECO:0000256" key="7">
    <source>
        <dbReference type="ARBA" id="ARBA00022741"/>
    </source>
</evidence>
<dbReference type="SUPFAM" id="SSF51206">
    <property type="entry name" value="cAMP-binding domain-like"/>
    <property type="match status" value="3"/>
</dbReference>
<keyword evidence="5" id="KW-0808">Transferase</keyword>
<dbReference type="CDD" id="cd00038">
    <property type="entry name" value="CAP_ED"/>
    <property type="match status" value="3"/>
</dbReference>
<evidence type="ECO:0000256" key="9">
    <source>
        <dbReference type="ARBA" id="ARBA00022840"/>
    </source>
</evidence>
<dbReference type="GO" id="GO:0004674">
    <property type="term" value="F:protein serine/threonine kinase activity"/>
    <property type="evidence" value="ECO:0007669"/>
    <property type="project" value="UniProtKB-KW"/>
</dbReference>
<dbReference type="PROSITE" id="PS50042">
    <property type="entry name" value="CNMP_BINDING_3"/>
    <property type="match status" value="3"/>
</dbReference>
<dbReference type="SUPFAM" id="SSF56112">
    <property type="entry name" value="Protein kinase-like (PK-like)"/>
    <property type="match status" value="1"/>
</dbReference>
<evidence type="ECO:0000256" key="3">
    <source>
        <dbReference type="ARBA" id="ARBA00022527"/>
    </source>
</evidence>
<sequence length="655" mass="73362">MGCGASLGTEEITIGVTHQRRKGRKSQVQAENANKEYQDKIEFLLSVPLFQRLPQDEHPVVASVCESCRFGRNDVIIRQGARGEEFFVIQTGAADVFVKKTNGQRDKIATLRAGDHFGEGALLRDEPRAATIVAASEVQSLKITRSDFQSLGLHKKLKFGRRAAVSGSKEKLNKAKEPVAKTEVEAKLIAEALRTNENLWVFQNLEEKIPELTAVMWKEFVKAGKKLITEGDLEADYFYIVQEGKFEISVREDRLQGTTVMKGPTNSVVVGHSKKGQSFGEVALLYCSPRAATVRALINAVVWVIDRQQFKNILLKASDVKIEEYRGYLDTVPLLSALLKEERNELAKALIEMVFTQGENIIVQGETGNTFYIMFSGTVDVFKEDQLVATLEASVNRKTTQYFGEFALLEDESRTATVQVRSSTVRCLVLDRDSFQKLLGPLKEVIASQRALRKDTLSPQEEKRTDGHALAPDRDKVFMQDLSFVGLLGVGGFSKVELWQHMVTGSTYALKSIDKGLIMHYGMEDTVLSEKKALIMTYSPFIVRLVECFNSDQYLHFLLEPCLGGELLSIFSRKGFWGSVPHSRYYAAGAALALEHMHERRIVYRDLKPENVVLDQNGHMKVTDLGLAKLIIGKTYTTCGTPEYFAPEVISFRAY</sequence>
<dbReference type="PROSITE" id="PS50011">
    <property type="entry name" value="PROTEIN_KINASE_DOM"/>
    <property type="match status" value="1"/>
</dbReference>
<dbReference type="SMART" id="SM00100">
    <property type="entry name" value="cNMP"/>
    <property type="match status" value="3"/>
</dbReference>